<dbReference type="Proteomes" id="UP001296967">
    <property type="component" value="Unassembled WGS sequence"/>
</dbReference>
<proteinExistence type="predicted"/>
<dbReference type="InterPro" id="IPR043067">
    <property type="entry name" value="CcbP_b-brl"/>
</dbReference>
<dbReference type="InterPro" id="IPR020994">
    <property type="entry name" value="Uncharacterised_Ca-bd_CcbP"/>
</dbReference>
<dbReference type="RefSeq" id="WP_201247219.1">
    <property type="nucleotide sequence ID" value="NZ_NHSF01000097.1"/>
</dbReference>
<reference evidence="1" key="2">
    <citation type="journal article" date="2020" name="Microorganisms">
        <title>Osmotic Adaptation and Compatible Solute Biosynthesis of Phototrophic Bacteria as Revealed from Genome Analyses.</title>
        <authorList>
            <person name="Imhoff J.F."/>
            <person name="Rahn T."/>
            <person name="Kunzel S."/>
            <person name="Keller A."/>
            <person name="Neulinger S.C."/>
        </authorList>
    </citation>
    <scope>NUCLEOTIDE SEQUENCE</scope>
    <source>
        <strain evidence="1">DSM 4395</strain>
    </source>
</reference>
<evidence type="ECO:0000313" key="2">
    <source>
        <dbReference type="Proteomes" id="UP001296967"/>
    </source>
</evidence>
<evidence type="ECO:0000313" key="1">
    <source>
        <dbReference type="EMBL" id="MBK5932374.1"/>
    </source>
</evidence>
<dbReference type="Gene3D" id="2.30.30.530">
    <property type="entry name" value="Calcium binding protein CcbP, beta-barrel domain"/>
    <property type="match status" value="1"/>
</dbReference>
<dbReference type="Gene3D" id="6.10.140.400">
    <property type="match status" value="1"/>
</dbReference>
<dbReference type="EMBL" id="NHSF01000097">
    <property type="protein sequence ID" value="MBK5932374.1"/>
    <property type="molecule type" value="Genomic_DNA"/>
</dbReference>
<accession>A0AAJ0UJ10</accession>
<gene>
    <name evidence="1" type="ORF">CCR82_18030</name>
</gene>
<dbReference type="Pfam" id="PF11535">
    <property type="entry name" value="Calci_bind_CcbP"/>
    <property type="match status" value="1"/>
</dbReference>
<comment type="caution">
    <text evidence="1">The sequence shown here is derived from an EMBL/GenBank/DDBJ whole genome shotgun (WGS) entry which is preliminary data.</text>
</comment>
<keyword evidence="2" id="KW-1185">Reference proteome</keyword>
<sequence>MPKHHIDEEREERIAMEVLVDTYTDEEAVAGWSCYLGDKLSFPFQARCIKESQRSPLKLGETVQVLEMINDDECLTDMAVEVAWAGRTCGVPLSHLQGIDVDAHTAEAIADWHYWLATGNQL</sequence>
<name>A0AAJ0UJ10_HALSE</name>
<reference evidence="1" key="1">
    <citation type="submission" date="2017-05" db="EMBL/GenBank/DDBJ databases">
        <authorList>
            <person name="Imhoff J.F."/>
            <person name="Rahn T."/>
            <person name="Kuenzel S."/>
            <person name="Neulinger S.C."/>
        </authorList>
    </citation>
    <scope>NUCLEOTIDE SEQUENCE</scope>
    <source>
        <strain evidence="1">DSM 4395</strain>
    </source>
</reference>
<protein>
    <submittedName>
        <fullName evidence="1">Calcium-binding protein</fullName>
    </submittedName>
</protein>
<dbReference type="AlphaFoldDB" id="A0AAJ0UJ10"/>
<organism evidence="1 2">
    <name type="scientific">Halochromatium salexigens</name>
    <name type="common">Chromatium salexigens</name>
    <dbReference type="NCBI Taxonomy" id="49447"/>
    <lineage>
        <taxon>Bacteria</taxon>
        <taxon>Pseudomonadati</taxon>
        <taxon>Pseudomonadota</taxon>
        <taxon>Gammaproteobacteria</taxon>
        <taxon>Chromatiales</taxon>
        <taxon>Chromatiaceae</taxon>
        <taxon>Halochromatium</taxon>
    </lineage>
</organism>